<name>A0A517QWM0_9PLAN</name>
<dbReference type="EMBL" id="CP036268">
    <property type="protein sequence ID" value="QDT36059.1"/>
    <property type="molecule type" value="Genomic_DNA"/>
</dbReference>
<dbReference type="Pfam" id="PF07626">
    <property type="entry name" value="PSD3"/>
    <property type="match status" value="1"/>
</dbReference>
<dbReference type="InterPro" id="IPR013036">
    <property type="entry name" value="DUF1587"/>
</dbReference>
<reference evidence="7 8" key="1">
    <citation type="submission" date="2019-02" db="EMBL/GenBank/DDBJ databases">
        <title>Deep-cultivation of Planctomycetes and their phenomic and genomic characterization uncovers novel biology.</title>
        <authorList>
            <person name="Wiegand S."/>
            <person name="Jogler M."/>
            <person name="Boedeker C."/>
            <person name="Pinto D."/>
            <person name="Vollmers J."/>
            <person name="Rivas-Marin E."/>
            <person name="Kohn T."/>
            <person name="Peeters S.H."/>
            <person name="Heuer A."/>
            <person name="Rast P."/>
            <person name="Oberbeckmann S."/>
            <person name="Bunk B."/>
            <person name="Jeske O."/>
            <person name="Meyerdierks A."/>
            <person name="Storesund J.E."/>
            <person name="Kallscheuer N."/>
            <person name="Luecker S."/>
            <person name="Lage O.M."/>
            <person name="Pohl T."/>
            <person name="Merkel B.J."/>
            <person name="Hornburger P."/>
            <person name="Mueller R.-W."/>
            <person name="Bruemmer F."/>
            <person name="Labrenz M."/>
            <person name="Spormann A.M."/>
            <person name="Op den Camp H."/>
            <person name="Overmann J."/>
            <person name="Amann R."/>
            <person name="Jetten M.S.M."/>
            <person name="Mascher T."/>
            <person name="Medema M.H."/>
            <person name="Devos D.P."/>
            <person name="Kaster A.-K."/>
            <person name="Ovreas L."/>
            <person name="Rohde M."/>
            <person name="Galperin M.Y."/>
            <person name="Jogler C."/>
        </authorList>
    </citation>
    <scope>NUCLEOTIDE SEQUENCE [LARGE SCALE GENOMIC DNA]</scope>
    <source>
        <strain evidence="7 8">Pan189</strain>
    </source>
</reference>
<evidence type="ECO:0000313" key="7">
    <source>
        <dbReference type="EMBL" id="QDT36059.1"/>
    </source>
</evidence>
<evidence type="ECO:0000259" key="1">
    <source>
        <dbReference type="Pfam" id="PF07624"/>
    </source>
</evidence>
<keyword evidence="8" id="KW-1185">Reference proteome</keyword>
<proteinExistence type="predicted"/>
<gene>
    <name evidence="7" type="ORF">Pan189_04140</name>
</gene>
<dbReference type="Pfam" id="PF07627">
    <property type="entry name" value="PSCyt3"/>
    <property type="match status" value="1"/>
</dbReference>
<evidence type="ECO:0000259" key="2">
    <source>
        <dbReference type="Pfam" id="PF07626"/>
    </source>
</evidence>
<dbReference type="InterPro" id="IPR011429">
    <property type="entry name" value="Cyt_c_Planctomycete-type"/>
</dbReference>
<dbReference type="InterPro" id="IPR013042">
    <property type="entry name" value="DUF1592"/>
</dbReference>
<dbReference type="Pfam" id="PF07631">
    <property type="entry name" value="PSD4"/>
    <property type="match status" value="1"/>
</dbReference>
<dbReference type="InterPro" id="IPR013043">
    <property type="entry name" value="DUF1595"/>
</dbReference>
<feature type="domain" description="DUF1585" evidence="1">
    <location>
        <begin position="785"/>
        <end position="857"/>
    </location>
</feature>
<feature type="domain" description="DUF1588" evidence="3">
    <location>
        <begin position="653"/>
        <end position="749"/>
    </location>
</feature>
<feature type="domain" description="DUF1592" evidence="4">
    <location>
        <begin position="505"/>
        <end position="634"/>
    </location>
</feature>
<dbReference type="Proteomes" id="UP000317318">
    <property type="component" value="Chromosome"/>
</dbReference>
<feature type="domain" description="DUF1595" evidence="6">
    <location>
        <begin position="440"/>
        <end position="500"/>
    </location>
</feature>
<dbReference type="AlphaFoldDB" id="A0A517QWM0"/>
<dbReference type="Pfam" id="PF07624">
    <property type="entry name" value="PSD2"/>
    <property type="match status" value="1"/>
</dbReference>
<feature type="domain" description="Cytochrome C Planctomycete-type" evidence="5">
    <location>
        <begin position="52"/>
        <end position="98"/>
    </location>
</feature>
<feature type="domain" description="DUF1587" evidence="2">
    <location>
        <begin position="136"/>
        <end position="200"/>
    </location>
</feature>
<evidence type="ECO:0000313" key="8">
    <source>
        <dbReference type="Proteomes" id="UP000317318"/>
    </source>
</evidence>
<evidence type="ECO:0000259" key="5">
    <source>
        <dbReference type="Pfam" id="PF07635"/>
    </source>
</evidence>
<dbReference type="InterPro" id="IPR013039">
    <property type="entry name" value="DUF1588"/>
</dbReference>
<dbReference type="Pfam" id="PF07637">
    <property type="entry name" value="PSD5"/>
    <property type="match status" value="1"/>
</dbReference>
<accession>A0A517QWM0</accession>
<evidence type="ECO:0000259" key="4">
    <source>
        <dbReference type="Pfam" id="PF07631"/>
    </source>
</evidence>
<evidence type="ECO:0008006" key="9">
    <source>
        <dbReference type="Google" id="ProtNLM"/>
    </source>
</evidence>
<dbReference type="InterPro" id="IPR011478">
    <property type="entry name" value="DUF1585"/>
</dbReference>
<organism evidence="7 8">
    <name type="scientific">Stratiformator vulcanicus</name>
    <dbReference type="NCBI Taxonomy" id="2527980"/>
    <lineage>
        <taxon>Bacteria</taxon>
        <taxon>Pseudomonadati</taxon>
        <taxon>Planctomycetota</taxon>
        <taxon>Planctomycetia</taxon>
        <taxon>Planctomycetales</taxon>
        <taxon>Planctomycetaceae</taxon>
        <taxon>Stratiformator</taxon>
    </lineage>
</organism>
<protein>
    <recommendedName>
        <fullName evidence="9">Planctomycete cytochrome C</fullName>
    </recommendedName>
</protein>
<dbReference type="Pfam" id="PF07635">
    <property type="entry name" value="PSCyt1"/>
    <property type="match status" value="1"/>
</dbReference>
<evidence type="ECO:0000259" key="3">
    <source>
        <dbReference type="Pfam" id="PF07627"/>
    </source>
</evidence>
<evidence type="ECO:0000259" key="6">
    <source>
        <dbReference type="Pfam" id="PF07637"/>
    </source>
</evidence>
<sequence length="860" mass="97450">MTINNTTSSSFTQSFSRYLVAVTTAMAGLVYSFSELNAAESPVGHEFLANHCMYCHEGEDAEAGLNLEALKFDSADPQSLDAWTRIHDRVVSGEMPPAAEERPDPHDIKQFSELTDNALHDAWRDRYTTHGRVGGRRLNPLEYEVTLRDLLKAPWLQLKEMLPPDPESHGFDNVADVQEVSYVQLARYLEAAEVAIDGAMRLRPAPEPTTVRTWFSEEGRYLGKGWKKIYKSIDDRPEWTFFVGQPNNAQAPRRIRNKSQQIPGWYRFRVRCRAALVDRSGEEEKLLPPTEGQVAWINTAAKRVLGKFDVPEGPEGGIVEFTAWQYEGEPLEFFCATMNDSKWNKDVPRHGIAVDWFEIEGPFADESCDRDVKKQPWPSESYQQLFGDLPMTPWTQRSRFRPPQPLNRPDLTANKRGLRETFQLPPKMMMVESRRPAADAERLLRQFMYRAYRRPPEESEVKRCLAFAIEGIKNKLCFQDAMRTAYKAVLCSPDFLYFQEAPGRLDDYALATRLSYLLWRTTPDESLLEAARTEGLQRDAVLMREFSRLLADPRAGRFFGDFAGQWLELRKIHDTSPDKDLFPEYFCDNHLVDSAVDETVATFGVMVRDNLPAKTVVDADFVMVNERLAKLYDIEGVEGRELQRVSLPSDSPRGGFLTQSSILKITANGLTTSPVLRGAWVQDRILGTPPAPPPPGAGAIEPDTRGATTIRDLLAKHSRFESCAACHAKIDPPGFALENFDVMGAWRENYRSLGMGTTAKIPPNERRGKYKIGLPVDASGVTYEGSSFKDIHEFRDYLLSREEQLARNLTERLMTFATGARPTFADRLEIESILQKTASDGYPVQTILRDIVLSEAFRSK</sequence>
<dbReference type="KEGG" id="svp:Pan189_04140"/>